<dbReference type="InterPro" id="IPR036869">
    <property type="entry name" value="J_dom_sf"/>
</dbReference>
<dbReference type="PANTHER" id="PTHR47374:SF6">
    <property type="entry name" value="ENDOSOME ANTIGEN-LIKE PROTEIN, PUTATIVE (DUF3444)-RELATED"/>
    <property type="match status" value="1"/>
</dbReference>
<feature type="region of interest" description="Disordered" evidence="1">
    <location>
        <begin position="773"/>
        <end position="792"/>
    </location>
</feature>
<dbReference type="Pfam" id="PF11926">
    <property type="entry name" value="DUF3444"/>
    <property type="match status" value="1"/>
</dbReference>
<evidence type="ECO:0000259" key="3">
    <source>
        <dbReference type="PROSITE" id="PS50076"/>
    </source>
</evidence>
<dbReference type="InterPro" id="IPR001623">
    <property type="entry name" value="DnaJ_domain"/>
</dbReference>
<dbReference type="SUPFAM" id="SSF46565">
    <property type="entry name" value="Chaperone J-domain"/>
    <property type="match status" value="1"/>
</dbReference>
<feature type="transmembrane region" description="Helical" evidence="2">
    <location>
        <begin position="884"/>
        <end position="901"/>
    </location>
</feature>
<dbReference type="InterPro" id="IPR006696">
    <property type="entry name" value="DUF423"/>
</dbReference>
<dbReference type="PRINTS" id="PR00625">
    <property type="entry name" value="JDOMAIN"/>
</dbReference>
<dbReference type="InterPro" id="IPR024593">
    <property type="entry name" value="DUF3444"/>
</dbReference>
<reference evidence="4 5" key="1">
    <citation type="submission" date="2019-06" db="EMBL/GenBank/DDBJ databases">
        <title>A chromosomal-level reference genome of Carpinus fangiana (Coryloideae, Betulaceae).</title>
        <authorList>
            <person name="Yang X."/>
            <person name="Wang Z."/>
            <person name="Zhang L."/>
            <person name="Hao G."/>
            <person name="Liu J."/>
            <person name="Yang Y."/>
        </authorList>
    </citation>
    <scope>NUCLEOTIDE SEQUENCE [LARGE SCALE GENOMIC DNA]</scope>
    <source>
        <strain evidence="4">Cfa_2016G</strain>
        <tissue evidence="4">Leaf</tissue>
    </source>
</reference>
<keyword evidence="2" id="KW-1133">Transmembrane helix</keyword>
<dbReference type="Pfam" id="PF04241">
    <property type="entry name" value="DUF423"/>
    <property type="match status" value="1"/>
</dbReference>
<evidence type="ECO:0000256" key="1">
    <source>
        <dbReference type="SAM" id="MobiDB-lite"/>
    </source>
</evidence>
<dbReference type="Pfam" id="PF00226">
    <property type="entry name" value="DnaJ"/>
    <property type="match status" value="1"/>
</dbReference>
<evidence type="ECO:0000313" key="5">
    <source>
        <dbReference type="Proteomes" id="UP000327013"/>
    </source>
</evidence>
<name>A0A5N6R9H2_9ROSI</name>
<feature type="domain" description="J" evidence="3">
    <location>
        <begin position="66"/>
        <end position="130"/>
    </location>
</feature>
<accession>A0A5N6R9H2</accession>
<dbReference type="AlphaFoldDB" id="A0A5N6R9H2"/>
<organism evidence="4 5">
    <name type="scientific">Carpinus fangiana</name>
    <dbReference type="NCBI Taxonomy" id="176857"/>
    <lineage>
        <taxon>Eukaryota</taxon>
        <taxon>Viridiplantae</taxon>
        <taxon>Streptophyta</taxon>
        <taxon>Embryophyta</taxon>
        <taxon>Tracheophyta</taxon>
        <taxon>Spermatophyta</taxon>
        <taxon>Magnoliopsida</taxon>
        <taxon>eudicotyledons</taxon>
        <taxon>Gunneridae</taxon>
        <taxon>Pentapetalae</taxon>
        <taxon>rosids</taxon>
        <taxon>fabids</taxon>
        <taxon>Fagales</taxon>
        <taxon>Betulaceae</taxon>
        <taxon>Carpinus</taxon>
    </lineage>
</organism>
<dbReference type="Pfam" id="PF23551">
    <property type="entry name" value="Zn_ribbon_20"/>
    <property type="match status" value="1"/>
</dbReference>
<keyword evidence="2" id="KW-0812">Transmembrane</keyword>
<evidence type="ECO:0000256" key="2">
    <source>
        <dbReference type="SAM" id="Phobius"/>
    </source>
</evidence>
<evidence type="ECO:0000313" key="4">
    <source>
        <dbReference type="EMBL" id="KAE8075529.1"/>
    </source>
</evidence>
<protein>
    <recommendedName>
        <fullName evidence="3">J domain-containing protein</fullName>
    </recommendedName>
</protein>
<dbReference type="PANTHER" id="PTHR47374">
    <property type="entry name" value="ENDOSOME ANTIGEN-LIKE PROTEIN, PUTATIVE (DUF3444)-RELATED"/>
    <property type="match status" value="1"/>
</dbReference>
<dbReference type="SMART" id="SM00271">
    <property type="entry name" value="DnaJ"/>
    <property type="match status" value="1"/>
</dbReference>
<proteinExistence type="predicted"/>
<dbReference type="PROSITE" id="PS50076">
    <property type="entry name" value="DNAJ_2"/>
    <property type="match status" value="1"/>
</dbReference>
<dbReference type="CDD" id="cd06257">
    <property type="entry name" value="DnaJ"/>
    <property type="match status" value="1"/>
</dbReference>
<sequence>MEANLEEALKAKEIAEKRFVEKDFTGAKNYALKAKSLFPALEGISQMVTTFEVYTASEAKCNGEVDYYSILGLKPFSDKDAVKKQYKKMAVLLHPDKNKCVGADGAFRLVSEAWTLLSDSTKRSSYDVKRNKQSSSGVNQTNLSSVHATGVTGFNNGSNSSNSQGRLDTFWTVCTSCKVQYEYLRKYVNKRLSCKNCRGIFIAVETGAAPANGSFPYCPWSHVPGNGYGSHGFDGVTYIPANTTTYVAGNGVSGFHSGHGYEYVSNVSFQWSSFSGTSSGIVGPNGPSTISTDVYQANGNVNSARAKVKSGSSRKHLMENAVANINSPTGCSEPPGSKAGRSEKKRKVIVATNSRNGCEDKGSKSASEARVADGNASNGHDPKLSNPSELPSRRSVAPAFDARKLLIEKARTEIRKKLEEMKLVSEAAAAVKQNAKAQAGLDQSGGTEEAPKIADLGASGHQLEANKTRPISLAVPDPDFHDFDKDRSEQCFKPKQIWALYDEEDGMPRLYCLIREVISVEPFKIHITYLNSKTDSEFGTVNWLECGFTKSCGNFRAWNSDVVDQVNVFSHVLSREKAGRGGCVRIYPRSGDIWAVYRNWSRDWNRSTPDEVRYQYEMVEVLDDYSEELGVCVAPLVKLPGFKTVYQRNTDKSAIRWIPRREMLRFSHQVPACPLKEEGSNLPEKCWDLDPAATPDELLHCILHAKNSTCLRTADKHPFRKSEYGQKARHQRTFEDDIIEKKKKKKKPFRAKDYCLLATGRTLAVTVYPKTQSKLENSKRKQSKLGKKNNQMNRQHWHKVAAISGMAALGLGTYGAHVFKPKNPTYKEVWQTASLYHLVHTAALVAAPITKNPNIFGGLLTTGILAFSGTCYTVALLEDRKYSTLAPFGGFAFVAAWASLLF</sequence>
<gene>
    <name evidence="4" type="ORF">FH972_014235</name>
</gene>
<keyword evidence="5" id="KW-1185">Reference proteome</keyword>
<dbReference type="Gene3D" id="1.10.287.110">
    <property type="entry name" value="DnaJ domain"/>
    <property type="match status" value="1"/>
</dbReference>
<feature type="transmembrane region" description="Helical" evidence="2">
    <location>
        <begin position="855"/>
        <end position="877"/>
    </location>
</feature>
<dbReference type="OrthoDB" id="66964at2759"/>
<dbReference type="EMBL" id="CM017326">
    <property type="protein sequence ID" value="KAE8075529.1"/>
    <property type="molecule type" value="Genomic_DNA"/>
</dbReference>
<keyword evidence="2" id="KW-0472">Membrane</keyword>
<dbReference type="InterPro" id="IPR056988">
    <property type="entry name" value="Zn_ribbon_pln"/>
</dbReference>
<feature type="region of interest" description="Disordered" evidence="1">
    <location>
        <begin position="325"/>
        <end position="396"/>
    </location>
</feature>
<dbReference type="Proteomes" id="UP000327013">
    <property type="component" value="Chromosome 6"/>
</dbReference>